<feature type="signal peptide" evidence="1">
    <location>
        <begin position="1"/>
        <end position="39"/>
    </location>
</feature>
<evidence type="ECO:0000256" key="1">
    <source>
        <dbReference type="SAM" id="SignalP"/>
    </source>
</evidence>
<evidence type="ECO:0000313" key="2">
    <source>
        <dbReference type="EMBL" id="SMC13610.1"/>
    </source>
</evidence>
<proteinExistence type="predicted"/>
<evidence type="ECO:0000313" key="3">
    <source>
        <dbReference type="Proteomes" id="UP000193224"/>
    </source>
</evidence>
<accession>A0A1X7BVU9</accession>
<dbReference type="EMBL" id="FWXB01000015">
    <property type="protein sequence ID" value="SMC13610.1"/>
    <property type="molecule type" value="Genomic_DNA"/>
</dbReference>
<dbReference type="AlphaFoldDB" id="A0A1X7BVU9"/>
<name>A0A1X7BVU9_9RHOB</name>
<feature type="chain" id="PRO_5010878999" evidence="1">
    <location>
        <begin position="40"/>
        <end position="122"/>
    </location>
</feature>
<sequence>MTTQMCRHKMSNPRRRSLLMRHSVLSALFATLFSNVALAQQPNPNNLLDRIELKCAEQEFMVWGSVDDLHVQPGGSAWVSVDGPEVVHFCGSYEDRVYCPAETATVWITRSYEFEVLLACYR</sequence>
<keyword evidence="3" id="KW-1185">Reference proteome</keyword>
<organism evidence="2 3">
    <name type="scientific">Roseovarius aestuarii</name>
    <dbReference type="NCBI Taxonomy" id="475083"/>
    <lineage>
        <taxon>Bacteria</taxon>
        <taxon>Pseudomonadati</taxon>
        <taxon>Pseudomonadota</taxon>
        <taxon>Alphaproteobacteria</taxon>
        <taxon>Rhodobacterales</taxon>
        <taxon>Roseobacteraceae</taxon>
        <taxon>Roseovarius</taxon>
    </lineage>
</organism>
<protein>
    <submittedName>
        <fullName evidence="2">Uncharacterized protein</fullName>
    </submittedName>
</protein>
<keyword evidence="1" id="KW-0732">Signal</keyword>
<gene>
    <name evidence="2" type="ORF">ROA7745_03467</name>
</gene>
<reference evidence="2 3" key="1">
    <citation type="submission" date="2017-03" db="EMBL/GenBank/DDBJ databases">
        <authorList>
            <person name="Afonso C.L."/>
            <person name="Miller P.J."/>
            <person name="Scott M.A."/>
            <person name="Spackman E."/>
            <person name="Goraichik I."/>
            <person name="Dimitrov K.M."/>
            <person name="Suarez D.L."/>
            <person name="Swayne D.E."/>
        </authorList>
    </citation>
    <scope>NUCLEOTIDE SEQUENCE [LARGE SCALE GENOMIC DNA]</scope>
    <source>
        <strain evidence="2 3">CECT 7745</strain>
    </source>
</reference>
<dbReference type="Proteomes" id="UP000193224">
    <property type="component" value="Unassembled WGS sequence"/>
</dbReference>